<name>A0A395LYS7_9BACT</name>
<keyword evidence="3" id="KW-0489">Methyltransferase</keyword>
<proteinExistence type="predicted"/>
<dbReference type="Pfam" id="PF13649">
    <property type="entry name" value="Methyltransf_25"/>
    <property type="match status" value="1"/>
</dbReference>
<dbReference type="InterPro" id="IPR041698">
    <property type="entry name" value="Methyltransf_25"/>
</dbReference>
<accession>A0A395LYS7</accession>
<dbReference type="AlphaFoldDB" id="A0A395LYS7"/>
<dbReference type="GO" id="GO:0008168">
    <property type="term" value="F:methyltransferase activity"/>
    <property type="evidence" value="ECO:0007669"/>
    <property type="project" value="UniProtKB-KW"/>
</dbReference>
<feature type="domain" description="Methyltransferase" evidence="2">
    <location>
        <begin position="37"/>
        <end position="126"/>
    </location>
</feature>
<dbReference type="SUPFAM" id="SSF53335">
    <property type="entry name" value="S-adenosyl-L-methionine-dependent methyltransferases"/>
    <property type="match status" value="1"/>
</dbReference>
<dbReference type="InterPro" id="IPR029063">
    <property type="entry name" value="SAM-dependent_MTases_sf"/>
</dbReference>
<dbReference type="PANTHER" id="PTHR43861:SF3">
    <property type="entry name" value="PUTATIVE (AFU_ORTHOLOGUE AFUA_2G14390)-RELATED"/>
    <property type="match status" value="1"/>
</dbReference>
<dbReference type="EMBL" id="PHFL01000068">
    <property type="protein sequence ID" value="RFM23188.1"/>
    <property type="molecule type" value="Genomic_DNA"/>
</dbReference>
<protein>
    <submittedName>
        <fullName evidence="3">Class I SAM-dependent methyltransferase</fullName>
    </submittedName>
</protein>
<sequence length="199" mass="22176">MSAEHWNARYSENGYIYGKAPNDFLRANFHRIPRGKVLMLADGEGRNGVFMATQGYSVTSVDYSAVGLEKAKQLAAEYGVQLETTLCDLEHFTIEPNAWDGIVSIFCHLPKPLREQVHRSVVAGLTHGAVFLLEAYSPKQLQFGTGGPKQLELLMPLDEVKQELNGLTFELAQEIERDVIEGTYHTGRASVIQIIARKL</sequence>
<dbReference type="GO" id="GO:0032259">
    <property type="term" value="P:methylation"/>
    <property type="evidence" value="ECO:0007669"/>
    <property type="project" value="UniProtKB-KW"/>
</dbReference>
<gene>
    <name evidence="3" type="ORF">D0433_11925</name>
</gene>
<keyword evidence="1 3" id="KW-0808">Transferase</keyword>
<evidence type="ECO:0000313" key="4">
    <source>
        <dbReference type="Proteomes" id="UP000266389"/>
    </source>
</evidence>
<evidence type="ECO:0000313" key="3">
    <source>
        <dbReference type="EMBL" id="RFM23188.1"/>
    </source>
</evidence>
<dbReference type="CDD" id="cd02440">
    <property type="entry name" value="AdoMet_MTases"/>
    <property type="match status" value="1"/>
</dbReference>
<evidence type="ECO:0000256" key="1">
    <source>
        <dbReference type="ARBA" id="ARBA00022679"/>
    </source>
</evidence>
<comment type="caution">
    <text evidence="3">The sequence shown here is derived from an EMBL/GenBank/DDBJ whole genome shotgun (WGS) entry which is preliminary data.</text>
</comment>
<reference evidence="3 4" key="1">
    <citation type="journal article" date="2011" name="ISME J.">
        <title>Community ecology of hot spring cyanobacterial mats: predominant populations and their functional potential.</title>
        <authorList>
            <person name="Klatt C.G."/>
            <person name="Wood J.M."/>
            <person name="Rusch D.B."/>
            <person name="Bateson M.M."/>
            <person name="Hamamura N."/>
            <person name="Heidelberg J.F."/>
            <person name="Grossman A.R."/>
            <person name="Bhaya D."/>
            <person name="Cohan F.M."/>
            <person name="Kuhl M."/>
            <person name="Bryant D.A."/>
            <person name="Ward D.M."/>
        </authorList>
    </citation>
    <scope>NUCLEOTIDE SEQUENCE [LARGE SCALE GENOMIC DNA]</scope>
    <source>
        <strain evidence="3">OS</strain>
    </source>
</reference>
<dbReference type="Proteomes" id="UP000266389">
    <property type="component" value="Unassembled WGS sequence"/>
</dbReference>
<evidence type="ECO:0000259" key="2">
    <source>
        <dbReference type="Pfam" id="PF13649"/>
    </source>
</evidence>
<dbReference type="PANTHER" id="PTHR43861">
    <property type="entry name" value="TRANS-ACONITATE 2-METHYLTRANSFERASE-RELATED"/>
    <property type="match status" value="1"/>
</dbReference>
<dbReference type="Gene3D" id="3.40.50.150">
    <property type="entry name" value="Vaccinia Virus protein VP39"/>
    <property type="match status" value="1"/>
</dbReference>
<organism evidence="3 4">
    <name type="scientific">Candidatus Thermochlorobacter aerophilus</name>
    <dbReference type="NCBI Taxonomy" id="1868324"/>
    <lineage>
        <taxon>Bacteria</taxon>
        <taxon>Pseudomonadati</taxon>
        <taxon>Chlorobiota</taxon>
        <taxon>Chlorobiia</taxon>
        <taxon>Chlorobiales</taxon>
        <taxon>Candidatus Thermochlorobacteriaceae</taxon>
        <taxon>Candidatus Thermochlorobacter</taxon>
    </lineage>
</organism>